<protein>
    <submittedName>
        <fullName evidence="8">Probable conjugal transfer protein TrbI</fullName>
    </submittedName>
</protein>
<accession>Q6AIG3</accession>
<evidence type="ECO:0000313" key="9">
    <source>
        <dbReference type="Proteomes" id="UP000000602"/>
    </source>
</evidence>
<reference evidence="8 9" key="1">
    <citation type="journal article" date="2004" name="Environ. Microbiol.">
        <title>The genome of Desulfotalea psychrophila, a sulfate-reducing bacterium from permanently cold Arctic sediments.</title>
        <authorList>
            <person name="Rabus R."/>
            <person name="Ruepp A."/>
            <person name="Frickey T."/>
            <person name="Rattei T."/>
            <person name="Fartmann B."/>
            <person name="Stark M."/>
            <person name="Bauer M."/>
            <person name="Zibat A."/>
            <person name="Lombardot T."/>
            <person name="Becker I."/>
            <person name="Amann J."/>
            <person name="Gellner K."/>
            <person name="Teeling H."/>
            <person name="Leuschner W.D."/>
            <person name="Gloeckner F.-O."/>
            <person name="Lupas A.N."/>
            <person name="Amann R."/>
            <person name="Klenk H.-P."/>
        </authorList>
    </citation>
    <scope>NUCLEOTIDE SEQUENCE [LARGE SCALE GENOMIC DNA]</scope>
    <source>
        <strain evidence="9">DSM 12343 / LSv54</strain>
        <plasmid evidence="9">large</plasmid>
    </source>
</reference>
<dbReference type="RefSeq" id="WP_011190379.1">
    <property type="nucleotide sequence ID" value="NC_006139.1"/>
</dbReference>
<keyword evidence="9" id="KW-1185">Reference proteome</keyword>
<name>Q6AIG3_DESPS</name>
<gene>
    <name evidence="8" type="ordered locus">DPPB20</name>
</gene>
<dbReference type="STRING" id="177439.DPPB20"/>
<proteinExistence type="inferred from homology"/>
<dbReference type="InterPro" id="IPR042217">
    <property type="entry name" value="T4SS_VirB10/TrbI"/>
</dbReference>
<evidence type="ECO:0000256" key="4">
    <source>
        <dbReference type="ARBA" id="ARBA00022989"/>
    </source>
</evidence>
<feature type="region of interest" description="Disordered" evidence="6">
    <location>
        <begin position="145"/>
        <end position="169"/>
    </location>
</feature>
<dbReference type="Proteomes" id="UP000000602">
    <property type="component" value="Plasmid large"/>
</dbReference>
<dbReference type="Pfam" id="PF03743">
    <property type="entry name" value="TrbI"/>
    <property type="match status" value="1"/>
</dbReference>
<evidence type="ECO:0000256" key="6">
    <source>
        <dbReference type="SAM" id="MobiDB-lite"/>
    </source>
</evidence>
<keyword evidence="3 7" id="KW-0812">Transmembrane</keyword>
<dbReference type="CDD" id="cd16429">
    <property type="entry name" value="VirB10"/>
    <property type="match status" value="1"/>
</dbReference>
<dbReference type="OrthoDB" id="9807354at2"/>
<comment type="similarity">
    <text evidence="2">Belongs to the TrbI/VirB10 family.</text>
</comment>
<comment type="subcellular location">
    <subcellularLocation>
        <location evidence="1">Membrane</location>
        <topology evidence="1">Single-pass membrane protein</topology>
    </subcellularLocation>
</comment>
<organism evidence="8 9">
    <name type="scientific">Desulfotalea psychrophila (strain LSv54 / DSM 12343)</name>
    <dbReference type="NCBI Taxonomy" id="177439"/>
    <lineage>
        <taxon>Bacteria</taxon>
        <taxon>Pseudomonadati</taxon>
        <taxon>Thermodesulfobacteriota</taxon>
        <taxon>Desulfobulbia</taxon>
        <taxon>Desulfobulbales</taxon>
        <taxon>Desulfocapsaceae</taxon>
        <taxon>Desulfotalea</taxon>
    </lineage>
</organism>
<keyword evidence="5 7" id="KW-0472">Membrane</keyword>
<evidence type="ECO:0000256" key="5">
    <source>
        <dbReference type="ARBA" id="ARBA00023136"/>
    </source>
</evidence>
<geneLocation type="plasmid" evidence="9">
    <name>large</name>
</geneLocation>
<dbReference type="eggNOG" id="COG2948">
    <property type="taxonomic scope" value="Bacteria"/>
</dbReference>
<evidence type="ECO:0000256" key="3">
    <source>
        <dbReference type="ARBA" id="ARBA00022692"/>
    </source>
</evidence>
<sequence length="415" mass="44900">MSDNPTGLKPTPQGTWLSKKPLFFAATVGAIMLLIMLYSINGNKKVEREAEQSVVTIETTEEQTKADYGVASLPTPPNEAGTIRAAKSTAAPLLPAKPITVITQRQKTQVEIQHEKELAKVREWKITNQLKALNSPLIEKKITGNESNFSSTLPSTPSASTSGGGGANARFDQLKNQLAKVQNGSATPAQPLKSSSGLTSKPSQWTSQYTREAGAQFELKTGTVIPALMLTGINSQLAGEITGQVSQNIYDTATGQYLIIPQGTRISGNYASDVQVGQERLFVVWKRLVFPDGSSVTLDGLQGVDYAGYTGLKDQVDNHYAKIFGNAIVMSLITGGSAYAIDSLNDNGNNDDRNRRITIQSELGTAVATQLSQTGLALLQRNMNIAPTIKIRPGYRFNVMVVKDMVFDEPYEGWR</sequence>
<dbReference type="KEGG" id="dps:DPPB20"/>
<dbReference type="EMBL" id="CR522871">
    <property type="protein sequence ID" value="CAG37884.1"/>
    <property type="molecule type" value="Genomic_DNA"/>
</dbReference>
<evidence type="ECO:0000256" key="1">
    <source>
        <dbReference type="ARBA" id="ARBA00004167"/>
    </source>
</evidence>
<dbReference type="AlphaFoldDB" id="Q6AIG3"/>
<keyword evidence="4 7" id="KW-1133">Transmembrane helix</keyword>
<evidence type="ECO:0000256" key="7">
    <source>
        <dbReference type="SAM" id="Phobius"/>
    </source>
</evidence>
<feature type="compositionally biased region" description="Low complexity" evidence="6">
    <location>
        <begin position="150"/>
        <end position="161"/>
    </location>
</feature>
<evidence type="ECO:0000313" key="8">
    <source>
        <dbReference type="EMBL" id="CAG37884.1"/>
    </source>
</evidence>
<dbReference type="GO" id="GO:0016020">
    <property type="term" value="C:membrane"/>
    <property type="evidence" value="ECO:0007669"/>
    <property type="project" value="UniProtKB-SubCell"/>
</dbReference>
<feature type="region of interest" description="Disordered" evidence="6">
    <location>
        <begin position="181"/>
        <end position="207"/>
    </location>
</feature>
<evidence type="ECO:0000256" key="2">
    <source>
        <dbReference type="ARBA" id="ARBA00010265"/>
    </source>
</evidence>
<dbReference type="HOGENOM" id="CLU_042657_2_2_7"/>
<dbReference type="InterPro" id="IPR005498">
    <property type="entry name" value="T4SS_VirB10/TraB/TrbI"/>
</dbReference>
<feature type="transmembrane region" description="Helical" evidence="7">
    <location>
        <begin position="22"/>
        <end position="40"/>
    </location>
</feature>
<dbReference type="Gene3D" id="2.40.128.260">
    <property type="entry name" value="Type IV secretion system, VirB10/TraB/TrbI"/>
    <property type="match status" value="1"/>
</dbReference>